<evidence type="ECO:0000313" key="10">
    <source>
        <dbReference type="EMBL" id="GAA1862231.1"/>
    </source>
</evidence>
<comment type="subcellular location">
    <subcellularLocation>
        <location evidence="1 7">Cell membrane</location>
        <topology evidence="1 7">Multi-pass membrane protein</topology>
    </subcellularLocation>
</comment>
<feature type="transmembrane region" description="Helical" evidence="7">
    <location>
        <begin position="208"/>
        <end position="234"/>
    </location>
</feature>
<evidence type="ECO:0000256" key="4">
    <source>
        <dbReference type="ARBA" id="ARBA00022692"/>
    </source>
</evidence>
<keyword evidence="6 7" id="KW-0472">Membrane</keyword>
<feature type="transmembrane region" description="Helical" evidence="7">
    <location>
        <begin position="118"/>
        <end position="143"/>
    </location>
</feature>
<name>A0ABN2NC78_9MICO</name>
<keyword evidence="2 7" id="KW-0813">Transport</keyword>
<dbReference type="PROSITE" id="PS50928">
    <property type="entry name" value="ABC_TM1"/>
    <property type="match status" value="1"/>
</dbReference>
<feature type="region of interest" description="Disordered" evidence="8">
    <location>
        <begin position="1"/>
        <end position="49"/>
    </location>
</feature>
<feature type="transmembrane region" description="Helical" evidence="7">
    <location>
        <begin position="255"/>
        <end position="277"/>
    </location>
</feature>
<feature type="transmembrane region" description="Helical" evidence="7">
    <location>
        <begin position="164"/>
        <end position="188"/>
    </location>
</feature>
<evidence type="ECO:0000256" key="6">
    <source>
        <dbReference type="ARBA" id="ARBA00023136"/>
    </source>
</evidence>
<keyword evidence="4 7" id="KW-0812">Transmembrane</keyword>
<feature type="transmembrane region" description="Helical" evidence="7">
    <location>
        <begin position="55"/>
        <end position="79"/>
    </location>
</feature>
<feature type="compositionally biased region" description="Low complexity" evidence="8">
    <location>
        <begin position="1"/>
        <end position="14"/>
    </location>
</feature>
<dbReference type="CDD" id="cd06261">
    <property type="entry name" value="TM_PBP2"/>
    <property type="match status" value="1"/>
</dbReference>
<evidence type="ECO:0000256" key="5">
    <source>
        <dbReference type="ARBA" id="ARBA00022989"/>
    </source>
</evidence>
<comment type="caution">
    <text evidence="10">The sequence shown here is derived from an EMBL/GenBank/DDBJ whole genome shotgun (WGS) entry which is preliminary data.</text>
</comment>
<dbReference type="RefSeq" id="WP_344102170.1">
    <property type="nucleotide sequence ID" value="NZ_BAAANL010000003.1"/>
</dbReference>
<evidence type="ECO:0000256" key="7">
    <source>
        <dbReference type="RuleBase" id="RU363032"/>
    </source>
</evidence>
<sequence length="347" mass="38052">MSLTQGAPQALGAGAPPGGSTPGAGARGPRGDRPPGAGRAGGRRRPPENRKTSRAMFLAILPFLVLILLFSYLPLLGWVTALYDYKPALGLDGSEFVGLQWFEMLVSSETQLRQIGQVLLNTLAMSFLGIATSLLPVFFAILLNEIRATWFRNTVQTLTTLPNFISWVLVYMIAFSLFSTSGLVNTTLHDWGLITVPIKFLDTDQNVWLTMLAWSLWKGLGWGAIMYLAAIAAIDPALYESARIDGASRFQIMRYITFPHLMPTFVVLLILSIANILNNGMEQYYVFQNAFNREHIQVLDLYVYNVGVTGNSLSMGTALSMLKSLVSLVLLVSANAIARRARGTSII</sequence>
<keyword evidence="11" id="KW-1185">Reference proteome</keyword>
<organism evidence="10 11">
    <name type="scientific">Myceligenerans crystallogenes</name>
    <dbReference type="NCBI Taxonomy" id="316335"/>
    <lineage>
        <taxon>Bacteria</taxon>
        <taxon>Bacillati</taxon>
        <taxon>Actinomycetota</taxon>
        <taxon>Actinomycetes</taxon>
        <taxon>Micrococcales</taxon>
        <taxon>Promicromonosporaceae</taxon>
        <taxon>Myceligenerans</taxon>
    </lineage>
</organism>
<evidence type="ECO:0000259" key="9">
    <source>
        <dbReference type="PROSITE" id="PS50928"/>
    </source>
</evidence>
<dbReference type="InterPro" id="IPR050809">
    <property type="entry name" value="UgpAE/MalFG_permease"/>
</dbReference>
<comment type="similarity">
    <text evidence="7">Belongs to the binding-protein-dependent transport system permease family.</text>
</comment>
<feature type="domain" description="ABC transmembrane type-1" evidence="9">
    <location>
        <begin position="119"/>
        <end position="334"/>
    </location>
</feature>
<keyword evidence="5 7" id="KW-1133">Transmembrane helix</keyword>
<evidence type="ECO:0000256" key="3">
    <source>
        <dbReference type="ARBA" id="ARBA00022475"/>
    </source>
</evidence>
<evidence type="ECO:0000313" key="11">
    <source>
        <dbReference type="Proteomes" id="UP001501094"/>
    </source>
</evidence>
<dbReference type="Gene3D" id="1.10.3720.10">
    <property type="entry name" value="MetI-like"/>
    <property type="match status" value="1"/>
</dbReference>
<keyword evidence="3" id="KW-1003">Cell membrane</keyword>
<dbReference type="PANTHER" id="PTHR43227">
    <property type="entry name" value="BLL4140 PROTEIN"/>
    <property type="match status" value="1"/>
</dbReference>
<reference evidence="10 11" key="1">
    <citation type="journal article" date="2019" name="Int. J. Syst. Evol. Microbiol.">
        <title>The Global Catalogue of Microorganisms (GCM) 10K type strain sequencing project: providing services to taxonomists for standard genome sequencing and annotation.</title>
        <authorList>
            <consortium name="The Broad Institute Genomics Platform"/>
            <consortium name="The Broad Institute Genome Sequencing Center for Infectious Disease"/>
            <person name="Wu L."/>
            <person name="Ma J."/>
        </authorList>
    </citation>
    <scope>NUCLEOTIDE SEQUENCE [LARGE SCALE GENOMIC DNA]</scope>
    <source>
        <strain evidence="10 11">JCM 14326</strain>
    </source>
</reference>
<dbReference type="Pfam" id="PF00528">
    <property type="entry name" value="BPD_transp_1"/>
    <property type="match status" value="1"/>
</dbReference>
<proteinExistence type="inferred from homology"/>
<feature type="compositionally biased region" description="Gly residues" evidence="8">
    <location>
        <begin position="15"/>
        <end position="28"/>
    </location>
</feature>
<dbReference type="InterPro" id="IPR035906">
    <property type="entry name" value="MetI-like_sf"/>
</dbReference>
<feature type="transmembrane region" description="Helical" evidence="7">
    <location>
        <begin position="318"/>
        <end position="338"/>
    </location>
</feature>
<dbReference type="InterPro" id="IPR000515">
    <property type="entry name" value="MetI-like"/>
</dbReference>
<dbReference type="EMBL" id="BAAANL010000003">
    <property type="protein sequence ID" value="GAA1862231.1"/>
    <property type="molecule type" value="Genomic_DNA"/>
</dbReference>
<gene>
    <name evidence="10" type="ORF">GCM10009751_20040</name>
</gene>
<evidence type="ECO:0000256" key="2">
    <source>
        <dbReference type="ARBA" id="ARBA00022448"/>
    </source>
</evidence>
<dbReference type="Proteomes" id="UP001501094">
    <property type="component" value="Unassembled WGS sequence"/>
</dbReference>
<dbReference type="SUPFAM" id="SSF161098">
    <property type="entry name" value="MetI-like"/>
    <property type="match status" value="1"/>
</dbReference>
<evidence type="ECO:0000256" key="1">
    <source>
        <dbReference type="ARBA" id="ARBA00004651"/>
    </source>
</evidence>
<dbReference type="PANTHER" id="PTHR43227:SF11">
    <property type="entry name" value="BLL4140 PROTEIN"/>
    <property type="match status" value="1"/>
</dbReference>
<protein>
    <submittedName>
        <fullName evidence="10">ABC transporter permease subunit</fullName>
    </submittedName>
</protein>
<accession>A0ABN2NC78</accession>
<evidence type="ECO:0000256" key="8">
    <source>
        <dbReference type="SAM" id="MobiDB-lite"/>
    </source>
</evidence>